<dbReference type="AlphaFoldDB" id="A0A8C4R5M0"/>
<reference evidence="1" key="1">
    <citation type="submission" date="2025-08" db="UniProtKB">
        <authorList>
            <consortium name="Ensembl"/>
        </authorList>
    </citation>
    <scope>IDENTIFICATION</scope>
</reference>
<evidence type="ECO:0000313" key="1">
    <source>
        <dbReference type="Ensembl" id="ENSEBUP00000024527.1"/>
    </source>
</evidence>
<keyword evidence="2" id="KW-1185">Reference proteome</keyword>
<evidence type="ECO:0000313" key="2">
    <source>
        <dbReference type="Proteomes" id="UP000694388"/>
    </source>
</evidence>
<reference evidence="1" key="2">
    <citation type="submission" date="2025-09" db="UniProtKB">
        <authorList>
            <consortium name="Ensembl"/>
        </authorList>
    </citation>
    <scope>IDENTIFICATION</scope>
</reference>
<protein>
    <submittedName>
        <fullName evidence="1">Uncharacterized protein</fullName>
    </submittedName>
</protein>
<organism evidence="1 2">
    <name type="scientific">Eptatretus burgeri</name>
    <name type="common">Inshore hagfish</name>
    <dbReference type="NCBI Taxonomy" id="7764"/>
    <lineage>
        <taxon>Eukaryota</taxon>
        <taxon>Metazoa</taxon>
        <taxon>Chordata</taxon>
        <taxon>Craniata</taxon>
        <taxon>Vertebrata</taxon>
        <taxon>Cyclostomata</taxon>
        <taxon>Myxini</taxon>
        <taxon>Myxiniformes</taxon>
        <taxon>Myxinidae</taxon>
        <taxon>Eptatretinae</taxon>
        <taxon>Eptatretus</taxon>
    </lineage>
</organism>
<sequence length="81" mass="9374">MDVALGKQLVLNAQSRFDAKWLETDLQRMFTRDGLTVLWNEMMKDGEVAYVYTDCPPYLNEVPLVKGEVDCFVDVGTRTYY</sequence>
<name>A0A8C4R5M0_EPTBU</name>
<proteinExistence type="predicted"/>
<dbReference type="Ensembl" id="ENSEBUT00000025103.1">
    <property type="protein sequence ID" value="ENSEBUP00000024527.1"/>
    <property type="gene ID" value="ENSEBUG00000015131.1"/>
</dbReference>
<accession>A0A8C4R5M0</accession>
<dbReference type="Proteomes" id="UP000694388">
    <property type="component" value="Unplaced"/>
</dbReference>